<dbReference type="CDD" id="cd01949">
    <property type="entry name" value="GGDEF"/>
    <property type="match status" value="1"/>
</dbReference>
<dbReference type="SUPFAM" id="SSF55781">
    <property type="entry name" value="GAF domain-like"/>
    <property type="match status" value="1"/>
</dbReference>
<evidence type="ECO:0000313" key="3">
    <source>
        <dbReference type="Proteomes" id="UP001500957"/>
    </source>
</evidence>
<dbReference type="InterPro" id="IPR029016">
    <property type="entry name" value="GAF-like_dom_sf"/>
</dbReference>
<protein>
    <submittedName>
        <fullName evidence="2">Sensor domain-containing diguanylate cyclase</fullName>
    </submittedName>
</protein>
<dbReference type="Pfam" id="PF01590">
    <property type="entry name" value="GAF"/>
    <property type="match status" value="1"/>
</dbReference>
<dbReference type="Gene3D" id="3.30.70.270">
    <property type="match status" value="1"/>
</dbReference>
<dbReference type="Proteomes" id="UP001500957">
    <property type="component" value="Unassembled WGS sequence"/>
</dbReference>
<dbReference type="EMBL" id="BAAAHE010000056">
    <property type="protein sequence ID" value="GAA0638055.1"/>
    <property type="molecule type" value="Genomic_DNA"/>
</dbReference>
<accession>A0ABN1HCG1</accession>
<sequence length="338" mass="36508">MFTPEHARIADDARLDAVRWIGEAILNMDASFDRVTRLLSHLTGAPLAAFSLVGLEKQFLPSVFGVEELEENDDVGDAFSRACIEAGDVLVVRDAMIDFRFADSPMVIGAPYIRFYAGMTVRAPNGQPVGTLFVVDTKPRQLEDGDLAAFADLRAQLEEMILLRTLSVRDPGTGLYNRRYFEELLEREYRRSARNSTPLTYMSVDIDRFGSYNDECGAVAGEHAIKAVSAALQECFGRGGDVVARIGGATFAILLPDTDPKGAELMAERCRAAVEDLDLAHDGAPDGLLTISLGVVAGVPVPELGGVEALVRLADDALGRAKAGGRDRAEHVILGAER</sequence>
<dbReference type="NCBIfam" id="TIGR00254">
    <property type="entry name" value="GGDEF"/>
    <property type="match status" value="1"/>
</dbReference>
<dbReference type="PANTHER" id="PTHR45138:SF9">
    <property type="entry name" value="DIGUANYLATE CYCLASE DGCM-RELATED"/>
    <property type="match status" value="1"/>
</dbReference>
<dbReference type="PANTHER" id="PTHR45138">
    <property type="entry name" value="REGULATORY COMPONENTS OF SENSORY TRANSDUCTION SYSTEM"/>
    <property type="match status" value="1"/>
</dbReference>
<evidence type="ECO:0000259" key="1">
    <source>
        <dbReference type="PROSITE" id="PS50887"/>
    </source>
</evidence>
<gene>
    <name evidence="2" type="ORF">GCM10009547_48050</name>
</gene>
<name>A0ABN1HCG1_9ACTN</name>
<organism evidence="2 3">
    <name type="scientific">Sporichthya brevicatena</name>
    <dbReference type="NCBI Taxonomy" id="171442"/>
    <lineage>
        <taxon>Bacteria</taxon>
        <taxon>Bacillati</taxon>
        <taxon>Actinomycetota</taxon>
        <taxon>Actinomycetes</taxon>
        <taxon>Sporichthyales</taxon>
        <taxon>Sporichthyaceae</taxon>
        <taxon>Sporichthya</taxon>
    </lineage>
</organism>
<proteinExistence type="predicted"/>
<reference evidence="2 3" key="1">
    <citation type="journal article" date="2019" name="Int. J. Syst. Evol. Microbiol.">
        <title>The Global Catalogue of Microorganisms (GCM) 10K type strain sequencing project: providing services to taxonomists for standard genome sequencing and annotation.</title>
        <authorList>
            <consortium name="The Broad Institute Genomics Platform"/>
            <consortium name="The Broad Institute Genome Sequencing Center for Infectious Disease"/>
            <person name="Wu L."/>
            <person name="Ma J."/>
        </authorList>
    </citation>
    <scope>NUCLEOTIDE SEQUENCE [LARGE SCALE GENOMIC DNA]</scope>
    <source>
        <strain evidence="2 3">JCM 10671</strain>
    </source>
</reference>
<dbReference type="InterPro" id="IPR003018">
    <property type="entry name" value="GAF"/>
</dbReference>
<dbReference type="InterPro" id="IPR000160">
    <property type="entry name" value="GGDEF_dom"/>
</dbReference>
<dbReference type="InterPro" id="IPR043128">
    <property type="entry name" value="Rev_trsase/Diguanyl_cyclase"/>
</dbReference>
<dbReference type="SMART" id="SM00267">
    <property type="entry name" value="GGDEF"/>
    <property type="match status" value="1"/>
</dbReference>
<dbReference type="Gene3D" id="3.30.450.40">
    <property type="match status" value="1"/>
</dbReference>
<dbReference type="SUPFAM" id="SSF55073">
    <property type="entry name" value="Nucleotide cyclase"/>
    <property type="match status" value="1"/>
</dbReference>
<comment type="caution">
    <text evidence="2">The sequence shown here is derived from an EMBL/GenBank/DDBJ whole genome shotgun (WGS) entry which is preliminary data.</text>
</comment>
<dbReference type="InterPro" id="IPR029787">
    <property type="entry name" value="Nucleotide_cyclase"/>
</dbReference>
<keyword evidence="3" id="KW-1185">Reference proteome</keyword>
<evidence type="ECO:0000313" key="2">
    <source>
        <dbReference type="EMBL" id="GAA0638055.1"/>
    </source>
</evidence>
<dbReference type="Pfam" id="PF00990">
    <property type="entry name" value="GGDEF"/>
    <property type="match status" value="1"/>
</dbReference>
<dbReference type="RefSeq" id="WP_344609639.1">
    <property type="nucleotide sequence ID" value="NZ_BAAAHE010000056.1"/>
</dbReference>
<feature type="domain" description="GGDEF" evidence="1">
    <location>
        <begin position="197"/>
        <end position="334"/>
    </location>
</feature>
<dbReference type="InterPro" id="IPR050469">
    <property type="entry name" value="Diguanylate_Cyclase"/>
</dbReference>
<dbReference type="PROSITE" id="PS50887">
    <property type="entry name" value="GGDEF"/>
    <property type="match status" value="1"/>
</dbReference>